<dbReference type="AlphaFoldDB" id="W7TAW0"/>
<organism evidence="3 4">
    <name type="scientific">Nannochloropsis gaditana</name>
    <dbReference type="NCBI Taxonomy" id="72520"/>
    <lineage>
        <taxon>Eukaryota</taxon>
        <taxon>Sar</taxon>
        <taxon>Stramenopiles</taxon>
        <taxon>Ochrophyta</taxon>
        <taxon>Eustigmatophyceae</taxon>
        <taxon>Eustigmatales</taxon>
        <taxon>Monodopsidaceae</taxon>
        <taxon>Nannochloropsis</taxon>
    </lineage>
</organism>
<comment type="caution">
    <text evidence="3">The sequence shown here is derived from an EMBL/GenBank/DDBJ whole genome shotgun (WGS) entry which is preliminary data.</text>
</comment>
<evidence type="ECO:0000256" key="1">
    <source>
        <dbReference type="SAM" id="MobiDB-lite"/>
    </source>
</evidence>
<dbReference type="Proteomes" id="UP000019335">
    <property type="component" value="Unassembled WGS sequence"/>
</dbReference>
<evidence type="ECO:0000313" key="3">
    <source>
        <dbReference type="EMBL" id="EWM20638.1"/>
    </source>
</evidence>
<evidence type="ECO:0000313" key="4">
    <source>
        <dbReference type="Proteomes" id="UP000019335"/>
    </source>
</evidence>
<protein>
    <submittedName>
        <fullName evidence="3">Uncharacterized protein</fullName>
    </submittedName>
</protein>
<accession>W7TAW0</accession>
<keyword evidence="2" id="KW-0812">Transmembrane</keyword>
<keyword evidence="2" id="KW-1133">Transmembrane helix</keyword>
<feature type="region of interest" description="Disordered" evidence="1">
    <location>
        <begin position="1"/>
        <end position="30"/>
    </location>
</feature>
<keyword evidence="4" id="KW-1185">Reference proteome</keyword>
<sequence>MHRSAFRASEQGRWIETGGQGGQEIGREEGREGYVDGVTQRTRVRKVGGEVLFSVVSKLFEAKRVELFLRCTKRDRGKREASRRLFNASFSSPTASGSLSFFSAIFTWQLSSDALA</sequence>
<reference evidence="3 4" key="1">
    <citation type="journal article" date="2014" name="Mol. Plant">
        <title>Chromosome Scale Genome Assembly and Transcriptome Profiling of Nannochloropsis gaditana in Nitrogen Depletion.</title>
        <authorList>
            <person name="Corteggiani Carpinelli E."/>
            <person name="Telatin A."/>
            <person name="Vitulo N."/>
            <person name="Forcato C."/>
            <person name="D'Angelo M."/>
            <person name="Schiavon R."/>
            <person name="Vezzi A."/>
            <person name="Giacometti G.M."/>
            <person name="Morosinotto T."/>
            <person name="Valle G."/>
        </authorList>
    </citation>
    <scope>NUCLEOTIDE SEQUENCE [LARGE SCALE GENOMIC DNA]</scope>
    <source>
        <strain evidence="3 4">B-31</strain>
    </source>
</reference>
<gene>
    <name evidence="3" type="ORF">Naga_100757g1</name>
</gene>
<dbReference type="EMBL" id="AZIL01002901">
    <property type="protein sequence ID" value="EWM20638.1"/>
    <property type="molecule type" value="Genomic_DNA"/>
</dbReference>
<proteinExistence type="predicted"/>
<feature type="transmembrane region" description="Helical" evidence="2">
    <location>
        <begin position="85"/>
        <end position="108"/>
    </location>
</feature>
<evidence type="ECO:0000256" key="2">
    <source>
        <dbReference type="SAM" id="Phobius"/>
    </source>
</evidence>
<keyword evidence="2" id="KW-0472">Membrane</keyword>
<name>W7TAW0_9STRA</name>